<dbReference type="AlphaFoldDB" id="H3NNX5"/>
<keyword evidence="1 3" id="KW-0378">Hydrolase</keyword>
<dbReference type="GeneID" id="96999029"/>
<evidence type="ECO:0000259" key="4">
    <source>
        <dbReference type="PROSITE" id="PS52009"/>
    </source>
</evidence>
<dbReference type="Gene3D" id="1.20.58.460">
    <property type="entry name" value="Hyaluronidase post-catalytic domain-like"/>
    <property type="match status" value="1"/>
</dbReference>
<evidence type="ECO:0000256" key="1">
    <source>
        <dbReference type="ARBA" id="ARBA00022801"/>
    </source>
</evidence>
<dbReference type="InterPro" id="IPR029018">
    <property type="entry name" value="Hex-like_dom2"/>
</dbReference>
<dbReference type="EMBL" id="AGEI01000021">
    <property type="protein sequence ID" value="EHR34100.1"/>
    <property type="molecule type" value="Genomic_DNA"/>
</dbReference>
<accession>H3NNX5</accession>
<proteinExistence type="inferred from homology"/>
<evidence type="ECO:0000256" key="3">
    <source>
        <dbReference type="PROSITE-ProRule" id="PRU01353"/>
    </source>
</evidence>
<dbReference type="PANTHER" id="PTHR13170:SF16">
    <property type="entry name" value="PROTEIN O-GLCNACASE"/>
    <property type="match status" value="1"/>
</dbReference>
<name>H3NNX5_9FIRM</name>
<dbReference type="Proteomes" id="UP000004191">
    <property type="component" value="Unassembled WGS sequence"/>
</dbReference>
<dbReference type="PROSITE" id="PS52009">
    <property type="entry name" value="GH84"/>
    <property type="match status" value="1"/>
</dbReference>
<dbReference type="eggNOG" id="COG3525">
    <property type="taxonomic scope" value="Bacteria"/>
</dbReference>
<dbReference type="InterPro" id="IPR017853">
    <property type="entry name" value="GH"/>
</dbReference>
<dbReference type="SUPFAM" id="SSF51445">
    <property type="entry name" value="(Trans)glycosidases"/>
    <property type="match status" value="1"/>
</dbReference>
<dbReference type="STRING" id="883114.HMPREF9709_01036"/>
<dbReference type="HOGENOM" id="CLU_419114_0_0_9"/>
<dbReference type="OrthoDB" id="9760892at2"/>
<dbReference type="SUPFAM" id="SSF140657">
    <property type="entry name" value="Hyaluronidase post-catalytic domain-like"/>
    <property type="match status" value="1"/>
</dbReference>
<dbReference type="SUPFAM" id="SSF55545">
    <property type="entry name" value="beta-N-acetylhexosaminidase-like domain"/>
    <property type="match status" value="1"/>
</dbReference>
<evidence type="ECO:0000313" key="6">
    <source>
        <dbReference type="Proteomes" id="UP000004191"/>
    </source>
</evidence>
<comment type="similarity">
    <text evidence="3">Belongs to the glycosyl hydrolase 84 family.</text>
</comment>
<dbReference type="RefSeq" id="WP_005398527.1">
    <property type="nucleotide sequence ID" value="NZ_JH601088.1"/>
</dbReference>
<dbReference type="PANTHER" id="PTHR13170">
    <property type="entry name" value="O-GLCNACASE"/>
    <property type="match status" value="1"/>
</dbReference>
<dbReference type="InterPro" id="IPR051822">
    <property type="entry name" value="Glycosyl_Hydrolase_84"/>
</dbReference>
<dbReference type="Pfam" id="PF02838">
    <property type="entry name" value="Glyco_hydro_20b"/>
    <property type="match status" value="1"/>
</dbReference>
<comment type="caution">
    <text evidence="5">The sequence shown here is derived from an EMBL/GenBank/DDBJ whole genome shotgun (WGS) entry which is preliminary data.</text>
</comment>
<dbReference type="InterPro" id="IPR011496">
    <property type="entry name" value="O-GlcNAcase_cat"/>
</dbReference>
<dbReference type="GO" id="GO:0015929">
    <property type="term" value="F:hexosaminidase activity"/>
    <property type="evidence" value="ECO:0007669"/>
    <property type="project" value="UniProtKB-ARBA"/>
</dbReference>
<dbReference type="Pfam" id="PF07555">
    <property type="entry name" value="NAGidase"/>
    <property type="match status" value="1"/>
</dbReference>
<feature type="active site" description="Proton donor" evidence="3">
    <location>
        <position position="246"/>
    </location>
</feature>
<dbReference type="GO" id="GO:0005975">
    <property type="term" value="P:carbohydrate metabolic process"/>
    <property type="evidence" value="ECO:0007669"/>
    <property type="project" value="UniProtKB-ARBA"/>
</dbReference>
<evidence type="ECO:0000256" key="2">
    <source>
        <dbReference type="ARBA" id="ARBA00023295"/>
    </source>
</evidence>
<dbReference type="InterPro" id="IPR015882">
    <property type="entry name" value="HEX_bac_N"/>
</dbReference>
<organism evidence="5 6">
    <name type="scientific">Helcococcus kunzii ATCC 51366</name>
    <dbReference type="NCBI Taxonomy" id="883114"/>
    <lineage>
        <taxon>Bacteria</taxon>
        <taxon>Bacillati</taxon>
        <taxon>Bacillota</taxon>
        <taxon>Tissierellia</taxon>
        <taxon>Tissierellales</taxon>
        <taxon>Peptoniphilaceae</taxon>
        <taxon>Helcococcus</taxon>
    </lineage>
</organism>
<dbReference type="Gene3D" id="3.30.379.10">
    <property type="entry name" value="Chitobiase/beta-hexosaminidase domain 2-like"/>
    <property type="match status" value="1"/>
</dbReference>
<protein>
    <recommendedName>
        <fullName evidence="4">GH84 domain-containing protein</fullName>
    </recommendedName>
</protein>
<keyword evidence="6" id="KW-1185">Reference proteome</keyword>
<evidence type="ECO:0000313" key="5">
    <source>
        <dbReference type="EMBL" id="EHR34100.1"/>
    </source>
</evidence>
<sequence length="589" mass="68471">MRYTIYPTPQEVKYLARSTYLNKPFEMVFDENIDENNRHSIFEIIEKLGYEVSQDEENENITINVKIDENLSRIDEHSIEITENEINIVANSNDSVYYAYMTLSQILQQSTDILRNVEIIDYADQKIRGAIEGYYGIPYTTEKRKDMMNFSSQFKANTFVYAPKDDPYHREKWDDLYPEDMLKDFQMLGELGDKIKTRFIWTISPFKKDSNPISEENYDEAIVKLLNKLDQIYGIGIRQFGVLGDDVGELPKNIVVKVMHAVSEWAKTKSEKIYDFVFVPEGYVLAEWGFRPEEIDVYSKEFPSDVQIMFTGETTCAPVTQGAIDGFKTRKTKIGERRDPLFWLNWPVNDIDRTTHRRIFMGKGEMLDPGVKNIIGTITNTLEEAYASYPAVFAISDYAWNTEDFNAQKSWEDSFKFIEKVASDELYEIAKHMSNADNGGIEGLEESEEMKQIIDEFEKNMDSDNIFEYRYPLMTLKADYQKIVDSIEAYYKKAENTKLSKEIKPYVSNLKYKSEAALNLLSAYEAKKNNNLELFNEKLKLGLELLNKSNTYFVKTKTAEFDAKELIAASGTLRLDRNIEKIKNYLQDI</sequence>
<gene>
    <name evidence="5" type="ORF">HMPREF9709_01036</name>
</gene>
<feature type="domain" description="GH84" evidence="4">
    <location>
        <begin position="126"/>
        <end position="403"/>
    </location>
</feature>
<dbReference type="GO" id="GO:1901135">
    <property type="term" value="P:carbohydrate derivative metabolic process"/>
    <property type="evidence" value="ECO:0007669"/>
    <property type="project" value="UniProtKB-ARBA"/>
</dbReference>
<reference evidence="5 6" key="1">
    <citation type="submission" date="2012-01" db="EMBL/GenBank/DDBJ databases">
        <title>The Genome Sequence of Helcococcus kunzii ATCC 51366.</title>
        <authorList>
            <consortium name="The Broad Institute Genome Sequencing Platform"/>
            <person name="Earl A."/>
            <person name="Ward D."/>
            <person name="Feldgarden M."/>
            <person name="Gevers D."/>
            <person name="Huys G."/>
            <person name="Young S.K."/>
            <person name="Zeng Q."/>
            <person name="Gargeya S."/>
            <person name="Fitzgerald M."/>
            <person name="Haas B."/>
            <person name="Abouelleil A."/>
            <person name="Alvarado L."/>
            <person name="Arachchi H.M."/>
            <person name="Berlin A."/>
            <person name="Chapman S.B."/>
            <person name="Gearin G."/>
            <person name="Goldberg J."/>
            <person name="Griggs A."/>
            <person name="Gujja S."/>
            <person name="Hansen M."/>
            <person name="Heiman D."/>
            <person name="Howarth C."/>
            <person name="Larimer J."/>
            <person name="Lui A."/>
            <person name="MacDonald P.J.P."/>
            <person name="McCowen C."/>
            <person name="Montmayeur A."/>
            <person name="Murphy C."/>
            <person name="Neiman D."/>
            <person name="Pearson M."/>
            <person name="Priest M."/>
            <person name="Roberts A."/>
            <person name="Saif S."/>
            <person name="Shea T."/>
            <person name="Sisk P."/>
            <person name="Stolte C."/>
            <person name="Sykes S."/>
            <person name="Wortman J."/>
            <person name="Nusbaum C."/>
            <person name="Birren B."/>
        </authorList>
    </citation>
    <scope>NUCLEOTIDE SEQUENCE [LARGE SCALE GENOMIC DNA]</scope>
    <source>
        <strain evidence="5 6">ATCC 51366</strain>
    </source>
</reference>
<keyword evidence="2 3" id="KW-0326">Glycosidase</keyword>
<dbReference type="Gene3D" id="3.20.20.80">
    <property type="entry name" value="Glycosidases"/>
    <property type="match status" value="1"/>
</dbReference>